<keyword evidence="3" id="KW-1185">Reference proteome</keyword>
<gene>
    <name evidence="2" type="ORF">DYB32_009807</name>
</gene>
<comment type="caution">
    <text evidence="2">The sequence shown here is derived from an EMBL/GenBank/DDBJ whole genome shotgun (WGS) entry which is preliminary data.</text>
</comment>
<evidence type="ECO:0000256" key="1">
    <source>
        <dbReference type="SAM" id="Phobius"/>
    </source>
</evidence>
<keyword evidence="1" id="KW-1133">Transmembrane helix</keyword>
<protein>
    <submittedName>
        <fullName evidence="2">Uncharacterized protein</fullName>
    </submittedName>
</protein>
<keyword evidence="1" id="KW-0812">Transmembrane</keyword>
<dbReference type="Proteomes" id="UP000285060">
    <property type="component" value="Unassembled WGS sequence"/>
</dbReference>
<evidence type="ECO:0000313" key="2">
    <source>
        <dbReference type="EMBL" id="RHY21457.1"/>
    </source>
</evidence>
<sequence length="138" mass="14620">MDLQVVVEEVQLVVTVVSLLTMATSCRQVEVEVLQLAAVVVLQLAVVAGLQLVVVAGLQLVVVAGLQLVVVAGLQLDEVVVVLLVLVAELQQDAAAVVQMAAAVDSWEAPCQDRTFIRSGLSGVPYVFSTKGLNLFRR</sequence>
<organism evidence="2 3">
    <name type="scientific">Aphanomyces invadans</name>
    <dbReference type="NCBI Taxonomy" id="157072"/>
    <lineage>
        <taxon>Eukaryota</taxon>
        <taxon>Sar</taxon>
        <taxon>Stramenopiles</taxon>
        <taxon>Oomycota</taxon>
        <taxon>Saprolegniomycetes</taxon>
        <taxon>Saprolegniales</taxon>
        <taxon>Verrucalvaceae</taxon>
        <taxon>Aphanomyces</taxon>
    </lineage>
</organism>
<keyword evidence="1" id="KW-0472">Membrane</keyword>
<feature type="transmembrane region" description="Helical" evidence="1">
    <location>
        <begin position="36"/>
        <end position="62"/>
    </location>
</feature>
<reference evidence="2 3" key="1">
    <citation type="submission" date="2018-08" db="EMBL/GenBank/DDBJ databases">
        <title>Aphanomyces genome sequencing and annotation.</title>
        <authorList>
            <person name="Minardi D."/>
            <person name="Oidtmann B."/>
            <person name="Van Der Giezen M."/>
            <person name="Studholme D.J."/>
        </authorList>
    </citation>
    <scope>NUCLEOTIDE SEQUENCE [LARGE SCALE GENOMIC DNA]</scope>
    <source>
        <strain evidence="2 3">NJM0002</strain>
    </source>
</reference>
<accession>A0A3R7CTN0</accession>
<dbReference type="EMBL" id="QUSY01002375">
    <property type="protein sequence ID" value="RHY21457.1"/>
    <property type="molecule type" value="Genomic_DNA"/>
</dbReference>
<evidence type="ECO:0000313" key="3">
    <source>
        <dbReference type="Proteomes" id="UP000285060"/>
    </source>
</evidence>
<dbReference type="AlphaFoldDB" id="A0A3R7CTN0"/>
<name>A0A3R7CTN0_9STRA</name>
<feature type="transmembrane region" description="Helical" evidence="1">
    <location>
        <begin position="68"/>
        <end position="90"/>
    </location>
</feature>
<feature type="transmembrane region" description="Helical" evidence="1">
    <location>
        <begin position="6"/>
        <end position="24"/>
    </location>
</feature>
<proteinExistence type="predicted"/>